<proteinExistence type="inferred from homology"/>
<evidence type="ECO:0000313" key="4">
    <source>
        <dbReference type="EMBL" id="MFC5516439.1"/>
    </source>
</evidence>
<dbReference type="PANTHER" id="PTHR20854:SF4">
    <property type="entry name" value="INOSITOL-1-MONOPHOSPHATASE-RELATED"/>
    <property type="match status" value="1"/>
</dbReference>
<keyword evidence="2" id="KW-0479">Metal-binding</keyword>
<evidence type="ECO:0000256" key="2">
    <source>
        <dbReference type="ARBA" id="ARBA00022723"/>
    </source>
</evidence>
<name>A0ABW0PWL2_9HYPH</name>
<dbReference type="PROSITE" id="PS00630">
    <property type="entry name" value="IMP_2"/>
    <property type="match status" value="1"/>
</dbReference>
<dbReference type="PANTHER" id="PTHR20854">
    <property type="entry name" value="INOSITOL MONOPHOSPHATASE"/>
    <property type="match status" value="1"/>
</dbReference>
<evidence type="ECO:0000256" key="3">
    <source>
        <dbReference type="ARBA" id="ARBA00022842"/>
    </source>
</evidence>
<dbReference type="InterPro" id="IPR020550">
    <property type="entry name" value="Inositol_monophosphatase_CS"/>
</dbReference>
<comment type="caution">
    <text evidence="4">The sequence shown here is derived from an EMBL/GenBank/DDBJ whole genome shotgun (WGS) entry which is preliminary data.</text>
</comment>
<dbReference type="PRINTS" id="PR00377">
    <property type="entry name" value="IMPHPHTASES"/>
</dbReference>
<gene>
    <name evidence="4" type="ORF">ACFPP9_11710</name>
</gene>
<accession>A0ABW0PWL2</accession>
<dbReference type="GO" id="GO:0008441">
    <property type="term" value="F:3'(2'),5'-bisphosphate nucleotidase activity"/>
    <property type="evidence" value="ECO:0007669"/>
    <property type="project" value="UniProtKB-EC"/>
</dbReference>
<protein>
    <submittedName>
        <fullName evidence="4">3'(2'),5'-bisphosphate nucleotidase CysQ</fullName>
        <ecNumber evidence="4">3.1.3.7</ecNumber>
    </submittedName>
</protein>
<evidence type="ECO:0000256" key="1">
    <source>
        <dbReference type="ARBA" id="ARBA00009759"/>
    </source>
</evidence>
<reference evidence="5" key="1">
    <citation type="journal article" date="2019" name="Int. J. Syst. Evol. Microbiol.">
        <title>The Global Catalogue of Microorganisms (GCM) 10K type strain sequencing project: providing services to taxonomists for standard genome sequencing and annotation.</title>
        <authorList>
            <consortium name="The Broad Institute Genomics Platform"/>
            <consortium name="The Broad Institute Genome Sequencing Center for Infectious Disease"/>
            <person name="Wu L."/>
            <person name="Ma J."/>
        </authorList>
    </citation>
    <scope>NUCLEOTIDE SEQUENCE [LARGE SCALE GENOMIC DNA]</scope>
    <source>
        <strain evidence="5">KACC 12633</strain>
    </source>
</reference>
<dbReference type="SUPFAM" id="SSF56655">
    <property type="entry name" value="Carbohydrate phosphatase"/>
    <property type="match status" value="1"/>
</dbReference>
<evidence type="ECO:0000313" key="5">
    <source>
        <dbReference type="Proteomes" id="UP001596150"/>
    </source>
</evidence>
<sequence>MPDAKGFSAKGTDWAADLALLVEATREAGRIGLAFFKRDPKAWIKGVSSPVTEADIAVDEYLHATLTTARPDYGWLSEESIDTPDRLVRQRLFVVDPIDGTRGFIEGNPDWCVSVALVEDGVTVAAVLFAPARQELFEAVAGEGARLNGEPIHVSNRVVLEGAKIAGPARHLKAMAAHGMDPSERRFTPSLAYRFALVACGRVDVATARSGAYDWDLAAVDLLVQEAGGTLRDLEGARLRFNGAIPRHLALIASTPGLASAAMTIIAEAEAAHEASAPRAS</sequence>
<dbReference type="EC" id="3.1.3.7" evidence="4"/>
<dbReference type="InterPro" id="IPR000760">
    <property type="entry name" value="Inositol_monophosphatase-like"/>
</dbReference>
<dbReference type="Gene3D" id="3.30.540.10">
    <property type="entry name" value="Fructose-1,6-Bisphosphatase, subunit A, domain 1"/>
    <property type="match status" value="1"/>
</dbReference>
<dbReference type="CDD" id="cd01638">
    <property type="entry name" value="CysQ"/>
    <property type="match status" value="1"/>
</dbReference>
<keyword evidence="4" id="KW-0378">Hydrolase</keyword>
<comment type="similarity">
    <text evidence="1">Belongs to the inositol monophosphatase superfamily.</text>
</comment>
<dbReference type="Proteomes" id="UP001596150">
    <property type="component" value="Unassembled WGS sequence"/>
</dbReference>
<dbReference type="Pfam" id="PF00459">
    <property type="entry name" value="Inositol_P"/>
    <property type="match status" value="1"/>
</dbReference>
<organism evidence="4 5">
    <name type="scientific">Kaistia terrae</name>
    <dbReference type="NCBI Taxonomy" id="537017"/>
    <lineage>
        <taxon>Bacteria</taxon>
        <taxon>Pseudomonadati</taxon>
        <taxon>Pseudomonadota</taxon>
        <taxon>Alphaproteobacteria</taxon>
        <taxon>Hyphomicrobiales</taxon>
        <taxon>Kaistiaceae</taxon>
        <taxon>Kaistia</taxon>
    </lineage>
</organism>
<dbReference type="Gene3D" id="3.40.190.80">
    <property type="match status" value="1"/>
</dbReference>
<dbReference type="EMBL" id="JBHSML010000003">
    <property type="protein sequence ID" value="MFC5516439.1"/>
    <property type="molecule type" value="Genomic_DNA"/>
</dbReference>
<keyword evidence="5" id="KW-1185">Reference proteome</keyword>
<keyword evidence="3" id="KW-0460">Magnesium</keyword>
<dbReference type="RefSeq" id="WP_266344307.1">
    <property type="nucleotide sequence ID" value="NZ_JAPKNH010000004.1"/>
</dbReference>